<evidence type="ECO:0000256" key="1">
    <source>
        <dbReference type="ARBA" id="ARBA00022801"/>
    </source>
</evidence>
<dbReference type="GO" id="GO:0016787">
    <property type="term" value="F:hydrolase activity"/>
    <property type="evidence" value="ECO:0007669"/>
    <property type="project" value="UniProtKB-KW"/>
</dbReference>
<gene>
    <name evidence="3" type="ORF">THSYN_26185</name>
</gene>
<protein>
    <recommendedName>
        <fullName evidence="2">AB hydrolase-1 domain-containing protein</fullName>
    </recommendedName>
</protein>
<dbReference type="InterPro" id="IPR000073">
    <property type="entry name" value="AB_hydrolase_1"/>
</dbReference>
<dbReference type="PANTHER" id="PTHR43798">
    <property type="entry name" value="MONOACYLGLYCEROL LIPASE"/>
    <property type="match status" value="1"/>
</dbReference>
<dbReference type="InterPro" id="IPR050266">
    <property type="entry name" value="AB_hydrolase_sf"/>
</dbReference>
<dbReference type="EMBL" id="CP020370">
    <property type="protein sequence ID" value="AUB84081.1"/>
    <property type="molecule type" value="Genomic_DNA"/>
</dbReference>
<reference evidence="3 4" key="1">
    <citation type="submission" date="2017-03" db="EMBL/GenBank/DDBJ databases">
        <title>Complete genome sequence of Candidatus 'Thiodictyon syntrophicum' sp. nov. strain Cad16T, a photolithoautotroph purple sulfur bacterium isolated from an alpine meromictic lake.</title>
        <authorList>
            <person name="Luedin S.M."/>
            <person name="Pothier J.F."/>
            <person name="Danza F."/>
            <person name="Storelli N."/>
            <person name="Wittwer M."/>
            <person name="Tonolla M."/>
        </authorList>
    </citation>
    <scope>NUCLEOTIDE SEQUENCE [LARGE SCALE GENOMIC DNA]</scope>
    <source>
        <strain evidence="3 4">Cad16T</strain>
    </source>
</reference>
<proteinExistence type="predicted"/>
<dbReference type="Proteomes" id="UP000232638">
    <property type="component" value="Chromosome"/>
</dbReference>
<dbReference type="Gene3D" id="3.40.50.1820">
    <property type="entry name" value="alpha/beta hydrolase"/>
    <property type="match status" value="1"/>
</dbReference>
<evidence type="ECO:0000259" key="2">
    <source>
        <dbReference type="Pfam" id="PF00561"/>
    </source>
</evidence>
<dbReference type="Pfam" id="PF00561">
    <property type="entry name" value="Abhydrolase_1"/>
    <property type="match status" value="1"/>
</dbReference>
<dbReference type="GO" id="GO:0016020">
    <property type="term" value="C:membrane"/>
    <property type="evidence" value="ECO:0007669"/>
    <property type="project" value="TreeGrafter"/>
</dbReference>
<evidence type="ECO:0000313" key="4">
    <source>
        <dbReference type="Proteomes" id="UP000232638"/>
    </source>
</evidence>
<name>A0A2K8UG31_9GAMM</name>
<dbReference type="KEGG" id="tsy:THSYN_26185"/>
<evidence type="ECO:0000313" key="3">
    <source>
        <dbReference type="EMBL" id="AUB84081.1"/>
    </source>
</evidence>
<dbReference type="SUPFAM" id="SSF53474">
    <property type="entry name" value="alpha/beta-Hydrolases"/>
    <property type="match status" value="1"/>
</dbReference>
<dbReference type="AlphaFoldDB" id="A0A2K8UG31"/>
<sequence>MSYPSVGGKSVTNTNYPGIQDPGTIIETAAGKIEYGTAGEGPVVLVVHGAPGGYDQGLGLARIFTERGMRVLAPSRPGYLGTPLDTGRTIAEQADALAALLDALGIDKVAVVGTSAGGPIAYTLAARHADRVSCLVAVDGVSQRYVIPAQAGKVEQALFLSDFGERLVHALMAHFPGLVISDLLSTEGYLTSKEQHERVKQVVADPEKLRAVKVLCNSMNPYRLRKAGVDNDLIQLAGIDNLPLSEIKAPSLIIHGTADADVQFRDGDHAASTIAAAQHLWINRGTHLCFWLSPQATEVQEQAVAFVKAHMQ</sequence>
<keyword evidence="1" id="KW-0378">Hydrolase</keyword>
<feature type="domain" description="AB hydrolase-1" evidence="2">
    <location>
        <begin position="42"/>
        <end position="168"/>
    </location>
</feature>
<accession>A0A2K8UG31</accession>
<dbReference type="InterPro" id="IPR029058">
    <property type="entry name" value="AB_hydrolase_fold"/>
</dbReference>
<dbReference type="PANTHER" id="PTHR43798:SF31">
    <property type="entry name" value="AB HYDROLASE SUPERFAMILY PROTEIN YCLE"/>
    <property type="match status" value="1"/>
</dbReference>
<organism evidence="3 4">
    <name type="scientific">Candidatus Thiodictyon syntrophicum</name>
    <dbReference type="NCBI Taxonomy" id="1166950"/>
    <lineage>
        <taxon>Bacteria</taxon>
        <taxon>Pseudomonadati</taxon>
        <taxon>Pseudomonadota</taxon>
        <taxon>Gammaproteobacteria</taxon>
        <taxon>Chromatiales</taxon>
        <taxon>Chromatiaceae</taxon>
        <taxon>Thiodictyon</taxon>
    </lineage>
</organism>
<keyword evidence="4" id="KW-1185">Reference proteome</keyword>